<keyword evidence="2" id="KW-1185">Reference proteome</keyword>
<evidence type="ECO:0000313" key="1">
    <source>
        <dbReference type="EMBL" id="UXH43196.1"/>
    </source>
</evidence>
<organism evidence="1 2">
    <name type="scientific">Rossellomorea vietnamensis</name>
    <dbReference type="NCBI Taxonomy" id="218284"/>
    <lineage>
        <taxon>Bacteria</taxon>
        <taxon>Bacillati</taxon>
        <taxon>Bacillota</taxon>
        <taxon>Bacilli</taxon>
        <taxon>Bacillales</taxon>
        <taxon>Bacillaceae</taxon>
        <taxon>Rossellomorea</taxon>
    </lineage>
</organism>
<protein>
    <submittedName>
        <fullName evidence="1">Colanic acid biosynthesis acetyltransferase</fullName>
    </submittedName>
</protein>
<dbReference type="EMBL" id="CP104558">
    <property type="protein sequence ID" value="UXH43196.1"/>
    <property type="molecule type" value="Genomic_DNA"/>
</dbReference>
<reference evidence="1" key="1">
    <citation type="submission" date="2022-09" db="EMBL/GenBank/DDBJ databases">
        <title>Complete genome sequence of Rossellomorea vietnamensis strain RL-WG62, a newly isolated PGPR with the potential for plant salinity stress alleviation.</title>
        <authorList>
            <person name="Ren L."/>
            <person name="Wang G."/>
            <person name="Hu H."/>
        </authorList>
    </citation>
    <scope>NUCLEOTIDE SEQUENCE</scope>
    <source>
        <strain evidence="1">RL-WG62</strain>
    </source>
</reference>
<dbReference type="Proteomes" id="UP001064027">
    <property type="component" value="Chromosome"/>
</dbReference>
<proteinExistence type="predicted"/>
<name>A0ACD4C4B6_9BACI</name>
<accession>A0ACD4C4B6</accession>
<sequence length="187" mass="21492">MNKINLNNYNQDWYSRGKSSFVVLIWWFVQGTLFRFSLHNMFKWRNFLLRMFGAEIEKGVKIRASAKFTYPWKVSIGEYSWVGDNVQLYSLDEIKIGSNCVISQESYLCTGSHNIKDPHFGLITKPIIIMDGAWIASDVFVYPGVTVHEMGVVAARSTVLKNVPANQVYAGSPAKYVKNRFKEDELF</sequence>
<evidence type="ECO:0000313" key="2">
    <source>
        <dbReference type="Proteomes" id="UP001064027"/>
    </source>
</evidence>
<gene>
    <name evidence="1" type="ORF">N5C46_16055</name>
</gene>